<dbReference type="CDD" id="cd02859">
    <property type="entry name" value="E_set_AMPKbeta_like_N"/>
    <property type="match status" value="1"/>
</dbReference>
<accession>A0A8T0L8N8</accession>
<dbReference type="PANTHER" id="PTHR47342:SF1">
    <property type="entry name" value="PROTEIN PTST, CHLOROPLASTIC"/>
    <property type="match status" value="1"/>
</dbReference>
<reference evidence="9 10" key="1">
    <citation type="submission" date="2020-05" db="EMBL/GenBank/DDBJ databases">
        <title>Vigna angularis (adzuki bean) Var. LongXiaoDou No. 4 denovo assembly.</title>
        <authorList>
            <person name="Xiang H."/>
        </authorList>
    </citation>
    <scope>NUCLEOTIDE SEQUENCE [LARGE SCALE GENOMIC DNA]</scope>
    <source>
        <tissue evidence="9">Leaf</tissue>
    </source>
</reference>
<dbReference type="AlphaFoldDB" id="A0A8T0L8N8"/>
<dbReference type="GO" id="GO:0010581">
    <property type="term" value="P:regulation of starch biosynthetic process"/>
    <property type="evidence" value="ECO:0007669"/>
    <property type="project" value="UniProtKB-ARBA"/>
</dbReference>
<dbReference type="GO" id="GO:0019252">
    <property type="term" value="P:starch biosynthetic process"/>
    <property type="evidence" value="ECO:0007669"/>
    <property type="project" value="UniProtKB-ARBA"/>
</dbReference>
<dbReference type="EMBL" id="JABFOF010000002">
    <property type="protein sequence ID" value="KAG2406355.1"/>
    <property type="molecule type" value="Genomic_DNA"/>
</dbReference>
<comment type="subcellular location">
    <subcellularLocation>
        <location evidence="1">Plastid</location>
        <location evidence="1">Chloroplast</location>
    </subcellularLocation>
</comment>
<dbReference type="InterPro" id="IPR014756">
    <property type="entry name" value="Ig_E-set"/>
</dbReference>
<dbReference type="InterPro" id="IPR032640">
    <property type="entry name" value="AMPK1_CBM"/>
</dbReference>
<sequence length="307" mass="34613">MDEESLGFKNVTGHYGNLINVTDMFIECETELLDTEDKSCHHNLVFSIDGLNYLQSLNSISERGSNNHFIMEISIARPNSMPISLQESASYGDNSLEGENPSIDSEEETLAQPPTREQIMALLTDAQREQLTKKLSEANQQNRFLKRQLKVKEDALVKFKSELGVMELEIQALARLAEEIAQCGIPEGSRKINGKYIHSHLVTRLEAVHEKLKEQIKDVDAAQSKEVSVFWIGMAESVQVMGTFDGWSQGEHLSPEYNGSYTKFSTTMLLRPGRYEIKFLVDGEWQLSPEFPIIGEGLTKNNLLVVE</sequence>
<protein>
    <submittedName>
        <fullName evidence="9">Protein PTST-like protein</fullName>
    </submittedName>
</protein>
<feature type="domain" description="AMP-activated protein kinase glycogen-binding" evidence="8">
    <location>
        <begin position="228"/>
        <end position="303"/>
    </location>
</feature>
<dbReference type="Gene3D" id="2.60.40.10">
    <property type="entry name" value="Immunoglobulins"/>
    <property type="match status" value="1"/>
</dbReference>
<dbReference type="Proteomes" id="UP000743370">
    <property type="component" value="Unassembled WGS sequence"/>
</dbReference>
<evidence type="ECO:0000256" key="5">
    <source>
        <dbReference type="ARBA" id="ARBA00023054"/>
    </source>
</evidence>
<dbReference type="FunFam" id="2.60.40.10:FF:001513">
    <property type="entry name" value="Protein PTST, chloroplastic"/>
    <property type="match status" value="1"/>
</dbReference>
<comment type="caution">
    <text evidence="9">The sequence shown here is derived from an EMBL/GenBank/DDBJ whole genome shotgun (WGS) entry which is preliminary data.</text>
</comment>
<evidence type="ECO:0000256" key="6">
    <source>
        <dbReference type="SAM" id="Coils"/>
    </source>
</evidence>
<organism evidence="9 10">
    <name type="scientific">Phaseolus angularis</name>
    <name type="common">Azuki bean</name>
    <name type="synonym">Vigna angularis</name>
    <dbReference type="NCBI Taxonomy" id="3914"/>
    <lineage>
        <taxon>Eukaryota</taxon>
        <taxon>Viridiplantae</taxon>
        <taxon>Streptophyta</taxon>
        <taxon>Embryophyta</taxon>
        <taxon>Tracheophyta</taxon>
        <taxon>Spermatophyta</taxon>
        <taxon>Magnoliopsida</taxon>
        <taxon>eudicotyledons</taxon>
        <taxon>Gunneridae</taxon>
        <taxon>Pentapetalae</taxon>
        <taxon>rosids</taxon>
        <taxon>fabids</taxon>
        <taxon>Fabales</taxon>
        <taxon>Fabaceae</taxon>
        <taxon>Papilionoideae</taxon>
        <taxon>50 kb inversion clade</taxon>
        <taxon>NPAAA clade</taxon>
        <taxon>indigoferoid/millettioid clade</taxon>
        <taxon>Phaseoleae</taxon>
        <taxon>Vigna</taxon>
    </lineage>
</organism>
<evidence type="ECO:0000256" key="7">
    <source>
        <dbReference type="SAM" id="MobiDB-lite"/>
    </source>
</evidence>
<evidence type="ECO:0000313" key="9">
    <source>
        <dbReference type="EMBL" id="KAG2406355.1"/>
    </source>
</evidence>
<name>A0A8T0L8N8_PHAAN</name>
<gene>
    <name evidence="9" type="ORF">HKW66_Vig0056110</name>
</gene>
<dbReference type="PANTHER" id="PTHR47342">
    <property type="entry name" value="PROTEIN PTST, CHLOROPLASTIC"/>
    <property type="match status" value="1"/>
</dbReference>
<evidence type="ECO:0000256" key="4">
    <source>
        <dbReference type="ARBA" id="ARBA00022946"/>
    </source>
</evidence>
<evidence type="ECO:0000256" key="1">
    <source>
        <dbReference type="ARBA" id="ARBA00004229"/>
    </source>
</evidence>
<feature type="coiled-coil region" evidence="6">
    <location>
        <begin position="128"/>
        <end position="162"/>
    </location>
</feature>
<dbReference type="InterPro" id="IPR013783">
    <property type="entry name" value="Ig-like_fold"/>
</dbReference>
<keyword evidence="4" id="KW-0809">Transit peptide</keyword>
<evidence type="ECO:0000259" key="8">
    <source>
        <dbReference type="Pfam" id="PF16561"/>
    </source>
</evidence>
<keyword evidence="3" id="KW-0934">Plastid</keyword>
<evidence type="ECO:0000256" key="2">
    <source>
        <dbReference type="ARBA" id="ARBA00022528"/>
    </source>
</evidence>
<evidence type="ECO:0000313" key="10">
    <source>
        <dbReference type="Proteomes" id="UP000743370"/>
    </source>
</evidence>
<dbReference type="Pfam" id="PF16561">
    <property type="entry name" value="AMPK1_CBM"/>
    <property type="match status" value="1"/>
</dbReference>
<dbReference type="SUPFAM" id="SSF81296">
    <property type="entry name" value="E set domains"/>
    <property type="match status" value="1"/>
</dbReference>
<evidence type="ECO:0000256" key="3">
    <source>
        <dbReference type="ARBA" id="ARBA00022640"/>
    </source>
</evidence>
<feature type="region of interest" description="Disordered" evidence="7">
    <location>
        <begin position="86"/>
        <end position="112"/>
    </location>
</feature>
<keyword evidence="2" id="KW-0150">Chloroplast</keyword>
<proteinExistence type="predicted"/>
<dbReference type="GO" id="GO:0009507">
    <property type="term" value="C:chloroplast"/>
    <property type="evidence" value="ECO:0007669"/>
    <property type="project" value="UniProtKB-SubCell"/>
</dbReference>
<keyword evidence="5 6" id="KW-0175">Coiled coil</keyword>